<reference evidence="3" key="1">
    <citation type="journal article" date="2019" name="Int. J. Syst. Evol. Microbiol.">
        <title>The Global Catalogue of Microorganisms (GCM) 10K type strain sequencing project: providing services to taxonomists for standard genome sequencing and annotation.</title>
        <authorList>
            <consortium name="The Broad Institute Genomics Platform"/>
            <consortium name="The Broad Institute Genome Sequencing Center for Infectious Disease"/>
            <person name="Wu L."/>
            <person name="Ma J."/>
        </authorList>
    </citation>
    <scope>NUCLEOTIDE SEQUENCE [LARGE SCALE GENOMIC DNA]</scope>
    <source>
        <strain evidence="3">JCM 16908</strain>
    </source>
</reference>
<accession>A0ABP7IW18</accession>
<protein>
    <recommendedName>
        <fullName evidence="4">Lipoprotein</fullName>
    </recommendedName>
</protein>
<organism evidence="2 3">
    <name type="scientific">Sphaerisporangium flaviroseum</name>
    <dbReference type="NCBI Taxonomy" id="509199"/>
    <lineage>
        <taxon>Bacteria</taxon>
        <taxon>Bacillati</taxon>
        <taxon>Actinomycetota</taxon>
        <taxon>Actinomycetes</taxon>
        <taxon>Streptosporangiales</taxon>
        <taxon>Streptosporangiaceae</taxon>
        <taxon>Sphaerisporangium</taxon>
    </lineage>
</organism>
<gene>
    <name evidence="2" type="ORF">GCM10022226_55790</name>
</gene>
<proteinExistence type="predicted"/>
<dbReference type="RefSeq" id="WP_344946455.1">
    <property type="nucleotide sequence ID" value="NZ_BAAAZR010000021.1"/>
</dbReference>
<evidence type="ECO:0000313" key="3">
    <source>
        <dbReference type="Proteomes" id="UP001500888"/>
    </source>
</evidence>
<dbReference type="Proteomes" id="UP001500888">
    <property type="component" value="Unassembled WGS sequence"/>
</dbReference>
<name>A0ABP7IW18_9ACTN</name>
<evidence type="ECO:0000313" key="2">
    <source>
        <dbReference type="EMBL" id="GAA3827759.1"/>
    </source>
</evidence>
<dbReference type="PROSITE" id="PS51257">
    <property type="entry name" value="PROKAR_LIPOPROTEIN"/>
    <property type="match status" value="1"/>
</dbReference>
<feature type="region of interest" description="Disordered" evidence="1">
    <location>
        <begin position="34"/>
        <end position="68"/>
    </location>
</feature>
<sequence>MRSRKWLAGIFLLPFILSGCGVAGLGGGGTTAPAVVSTPRPAPSDRPTASEPGAKAESADPSEARARGTFTADNGVRVDVVVVGLTRRGRLLDLVLSVTPRQPGTAYVNLTAVTGAGPEAVTLVDRVNLKRHLVVKDADGGALDPPILTLKVNQATTLTYTFAAPPENVAAMDLSISTWPPFRDLPVES</sequence>
<comment type="caution">
    <text evidence="2">The sequence shown here is derived from an EMBL/GenBank/DDBJ whole genome shotgun (WGS) entry which is preliminary data.</text>
</comment>
<evidence type="ECO:0000256" key="1">
    <source>
        <dbReference type="SAM" id="MobiDB-lite"/>
    </source>
</evidence>
<dbReference type="EMBL" id="BAAAZR010000021">
    <property type="protein sequence ID" value="GAA3827759.1"/>
    <property type="molecule type" value="Genomic_DNA"/>
</dbReference>
<keyword evidence="3" id="KW-1185">Reference proteome</keyword>
<evidence type="ECO:0008006" key="4">
    <source>
        <dbReference type="Google" id="ProtNLM"/>
    </source>
</evidence>